<dbReference type="PROSITE" id="PS00061">
    <property type="entry name" value="ADH_SHORT"/>
    <property type="match status" value="1"/>
</dbReference>
<accession>A0ABX1GJE9</accession>
<protein>
    <submittedName>
        <fullName evidence="3">SDR family NAD(P)-dependent oxidoreductase</fullName>
    </submittedName>
</protein>
<dbReference type="PRINTS" id="PR00081">
    <property type="entry name" value="GDHRDH"/>
</dbReference>
<comment type="similarity">
    <text evidence="1 2">Belongs to the short-chain dehydrogenases/reductases (SDR) family.</text>
</comment>
<dbReference type="InterPro" id="IPR036291">
    <property type="entry name" value="NAD(P)-bd_dom_sf"/>
</dbReference>
<dbReference type="SUPFAM" id="SSF51735">
    <property type="entry name" value="NAD(P)-binding Rossmann-fold domains"/>
    <property type="match status" value="1"/>
</dbReference>
<organism evidence="3 4">
    <name type="scientific">Spongiibacter thalassae</name>
    <dbReference type="NCBI Taxonomy" id="2721624"/>
    <lineage>
        <taxon>Bacteria</taxon>
        <taxon>Pseudomonadati</taxon>
        <taxon>Pseudomonadota</taxon>
        <taxon>Gammaproteobacteria</taxon>
        <taxon>Cellvibrionales</taxon>
        <taxon>Spongiibacteraceae</taxon>
        <taxon>Spongiibacter</taxon>
    </lineage>
</organism>
<proteinExistence type="inferred from homology"/>
<comment type="caution">
    <text evidence="3">The sequence shown here is derived from an EMBL/GenBank/DDBJ whole genome shotgun (WGS) entry which is preliminary data.</text>
</comment>
<gene>
    <name evidence="3" type="ORF">HCU74_16630</name>
</gene>
<dbReference type="Gene3D" id="3.40.50.720">
    <property type="entry name" value="NAD(P)-binding Rossmann-like Domain"/>
    <property type="match status" value="1"/>
</dbReference>
<dbReference type="Pfam" id="PF00106">
    <property type="entry name" value="adh_short"/>
    <property type="match status" value="1"/>
</dbReference>
<evidence type="ECO:0000313" key="4">
    <source>
        <dbReference type="Proteomes" id="UP000765845"/>
    </source>
</evidence>
<dbReference type="PANTHER" id="PTHR42760">
    <property type="entry name" value="SHORT-CHAIN DEHYDROGENASES/REDUCTASES FAMILY MEMBER"/>
    <property type="match status" value="1"/>
</dbReference>
<evidence type="ECO:0000256" key="2">
    <source>
        <dbReference type="RuleBase" id="RU000363"/>
    </source>
</evidence>
<dbReference type="PANTHER" id="PTHR42760:SF135">
    <property type="entry name" value="BLL7886 PROTEIN"/>
    <property type="match status" value="1"/>
</dbReference>
<evidence type="ECO:0000256" key="1">
    <source>
        <dbReference type="ARBA" id="ARBA00006484"/>
    </source>
</evidence>
<dbReference type="InterPro" id="IPR020904">
    <property type="entry name" value="Sc_DH/Rdtase_CS"/>
</dbReference>
<keyword evidence="4" id="KW-1185">Reference proteome</keyword>
<reference evidence="3 4" key="1">
    <citation type="submission" date="2020-04" db="EMBL/GenBank/DDBJ databases">
        <authorList>
            <person name="Yoon J."/>
        </authorList>
    </citation>
    <scope>NUCLEOTIDE SEQUENCE [LARGE SCALE GENOMIC DNA]</scope>
    <source>
        <strain evidence="3 4">KMU-166</strain>
    </source>
</reference>
<dbReference type="RefSeq" id="WP_168451539.1">
    <property type="nucleotide sequence ID" value="NZ_JAAWWK010000006.1"/>
</dbReference>
<dbReference type="InterPro" id="IPR002347">
    <property type="entry name" value="SDR_fam"/>
</dbReference>
<evidence type="ECO:0000313" key="3">
    <source>
        <dbReference type="EMBL" id="NKI19036.1"/>
    </source>
</evidence>
<sequence length="237" mass="24418">MYYYNLLKGVEVNLNQKVVVITGALGTLGRAMSSTAVAAGATVVGVDCVSGEPEAGVAACHVIDLLDSAKTKAGFAEIAQAHGKIDAIVNIAGGFVWETLEDGSIDSWDRMYQLNVRTAANACQATLPHFPKSGGRVVNISAAGAVKAAMGMGAYAASKSGVARLTEALAEELKAKNITVNAVMPSVIDTAPNRADMPDADFSAWVSPKALAEVILFLLSDASEPITGALIPVTGRV</sequence>
<dbReference type="Proteomes" id="UP000765845">
    <property type="component" value="Unassembled WGS sequence"/>
</dbReference>
<name>A0ABX1GJE9_9GAMM</name>
<dbReference type="PRINTS" id="PR00080">
    <property type="entry name" value="SDRFAMILY"/>
</dbReference>
<dbReference type="EMBL" id="JAAWWK010000006">
    <property type="protein sequence ID" value="NKI19036.1"/>
    <property type="molecule type" value="Genomic_DNA"/>
</dbReference>